<dbReference type="InterPro" id="IPR036420">
    <property type="entry name" value="BRCT_dom_sf"/>
</dbReference>
<evidence type="ECO:0000259" key="1">
    <source>
        <dbReference type="PROSITE" id="PS50172"/>
    </source>
</evidence>
<evidence type="ECO:0000313" key="2">
    <source>
        <dbReference type="EMBL" id="TDK59261.1"/>
    </source>
</evidence>
<comment type="caution">
    <text evidence="2">The sequence shown here is derived from an EMBL/GenBank/DDBJ whole genome shotgun (WGS) entry which is preliminary data.</text>
</comment>
<evidence type="ECO:0000313" key="3">
    <source>
        <dbReference type="Proteomes" id="UP000294829"/>
    </source>
</evidence>
<protein>
    <recommendedName>
        <fullName evidence="1">BRCT domain-containing protein</fullName>
    </recommendedName>
</protein>
<dbReference type="RefSeq" id="WP_133331458.1">
    <property type="nucleotide sequence ID" value="NZ_SMYL01000026.1"/>
</dbReference>
<gene>
    <name evidence="2" type="ORF">E2I14_18880</name>
</gene>
<keyword evidence="3" id="KW-1185">Reference proteome</keyword>
<proteinExistence type="predicted"/>
<sequence>MSKQMEAPKTITIMLTGYKKADRESMGNLATEAGLAIRKTVSSSLDYLIAGENAGPSKMALADELGVEVVEIVGGEEFEEWLATEMEA</sequence>
<name>A0A4R5VMA2_9BURK</name>
<organism evidence="2 3">
    <name type="scientific">Sapientia aquatica</name>
    <dbReference type="NCBI Taxonomy" id="1549640"/>
    <lineage>
        <taxon>Bacteria</taxon>
        <taxon>Pseudomonadati</taxon>
        <taxon>Pseudomonadota</taxon>
        <taxon>Betaproteobacteria</taxon>
        <taxon>Burkholderiales</taxon>
        <taxon>Oxalobacteraceae</taxon>
        <taxon>Sapientia</taxon>
    </lineage>
</organism>
<reference evidence="2 3" key="1">
    <citation type="submission" date="2019-03" db="EMBL/GenBank/DDBJ databases">
        <title>Sapientia aquatica gen. nov., sp. nov., isolated from a crater lake.</title>
        <authorList>
            <person name="Felfoldi T."/>
            <person name="Szabo A."/>
            <person name="Toth E."/>
            <person name="Schumann P."/>
            <person name="Keki Z."/>
            <person name="Marialigeti K."/>
            <person name="Mathe I."/>
        </authorList>
    </citation>
    <scope>NUCLEOTIDE SEQUENCE [LARGE SCALE GENOMIC DNA]</scope>
    <source>
        <strain evidence="2 3">SA-152</strain>
    </source>
</reference>
<dbReference type="Pfam" id="PF12738">
    <property type="entry name" value="PTCB-BRCT"/>
    <property type="match status" value="1"/>
</dbReference>
<dbReference type="InterPro" id="IPR001357">
    <property type="entry name" value="BRCT_dom"/>
</dbReference>
<dbReference type="Proteomes" id="UP000294829">
    <property type="component" value="Unassembled WGS sequence"/>
</dbReference>
<dbReference type="EMBL" id="SMYL01000026">
    <property type="protein sequence ID" value="TDK59261.1"/>
    <property type="molecule type" value="Genomic_DNA"/>
</dbReference>
<dbReference type="PROSITE" id="PS50172">
    <property type="entry name" value="BRCT"/>
    <property type="match status" value="1"/>
</dbReference>
<dbReference type="Gene3D" id="3.40.50.10190">
    <property type="entry name" value="BRCT domain"/>
    <property type="match status" value="1"/>
</dbReference>
<feature type="domain" description="BRCT" evidence="1">
    <location>
        <begin position="3"/>
        <end position="88"/>
    </location>
</feature>
<dbReference type="OrthoDB" id="9132890at2"/>
<dbReference type="AlphaFoldDB" id="A0A4R5VMA2"/>
<accession>A0A4R5VMA2</accession>
<dbReference type="SUPFAM" id="SSF52113">
    <property type="entry name" value="BRCT domain"/>
    <property type="match status" value="1"/>
</dbReference>